<feature type="transmembrane region" description="Helical" evidence="1">
    <location>
        <begin position="100"/>
        <end position="118"/>
    </location>
</feature>
<proteinExistence type="predicted"/>
<protein>
    <recommendedName>
        <fullName evidence="4">Ubiquitin-like domain-containing protein</fullName>
    </recommendedName>
</protein>
<evidence type="ECO:0008006" key="4">
    <source>
        <dbReference type="Google" id="ProtNLM"/>
    </source>
</evidence>
<reference evidence="2" key="1">
    <citation type="submission" date="2023-08" db="EMBL/GenBank/DDBJ databases">
        <authorList>
            <person name="Audoor S."/>
            <person name="Bilcke G."/>
        </authorList>
    </citation>
    <scope>NUCLEOTIDE SEQUENCE</scope>
</reference>
<evidence type="ECO:0000313" key="3">
    <source>
        <dbReference type="Proteomes" id="UP001295423"/>
    </source>
</evidence>
<sequence>MALVVSPNSSFGNAQCEQDDAIHVFLRMWDGKSLSCQVGRHETAFEKLDRLNRRILHEYPVSKANYYMEMQGKPLSIHNGDYLLWKNNADIFVQYRNPGGCFMVSLTVLTMIIMAIIGSTCTCGLSLLIVPLLLPLLFILPFFCL</sequence>
<organism evidence="2 3">
    <name type="scientific">Cylindrotheca closterium</name>
    <dbReference type="NCBI Taxonomy" id="2856"/>
    <lineage>
        <taxon>Eukaryota</taxon>
        <taxon>Sar</taxon>
        <taxon>Stramenopiles</taxon>
        <taxon>Ochrophyta</taxon>
        <taxon>Bacillariophyta</taxon>
        <taxon>Bacillariophyceae</taxon>
        <taxon>Bacillariophycidae</taxon>
        <taxon>Bacillariales</taxon>
        <taxon>Bacillariaceae</taxon>
        <taxon>Cylindrotheca</taxon>
    </lineage>
</organism>
<evidence type="ECO:0000313" key="2">
    <source>
        <dbReference type="EMBL" id="CAJ1966572.1"/>
    </source>
</evidence>
<gene>
    <name evidence="2" type="ORF">CYCCA115_LOCUS22157</name>
</gene>
<comment type="caution">
    <text evidence="2">The sequence shown here is derived from an EMBL/GenBank/DDBJ whole genome shotgun (WGS) entry which is preliminary data.</text>
</comment>
<accession>A0AAD2G910</accession>
<name>A0AAD2G910_9STRA</name>
<dbReference type="AlphaFoldDB" id="A0AAD2G910"/>
<dbReference type="EMBL" id="CAKOGP040002302">
    <property type="protein sequence ID" value="CAJ1966572.1"/>
    <property type="molecule type" value="Genomic_DNA"/>
</dbReference>
<keyword evidence="1" id="KW-1133">Transmembrane helix</keyword>
<dbReference type="Proteomes" id="UP001295423">
    <property type="component" value="Unassembled WGS sequence"/>
</dbReference>
<keyword evidence="1" id="KW-0812">Transmembrane</keyword>
<keyword evidence="3" id="KW-1185">Reference proteome</keyword>
<keyword evidence="1" id="KW-0472">Membrane</keyword>
<evidence type="ECO:0000256" key="1">
    <source>
        <dbReference type="SAM" id="Phobius"/>
    </source>
</evidence>
<feature type="transmembrane region" description="Helical" evidence="1">
    <location>
        <begin position="124"/>
        <end position="144"/>
    </location>
</feature>